<reference evidence="1 2" key="1">
    <citation type="submission" date="2023-07" db="EMBL/GenBank/DDBJ databases">
        <title>Comparative genomics of wheat-associated soil bacteria to identify genetic determinants of phenazine resistance.</title>
        <authorList>
            <person name="Mouncey N."/>
        </authorList>
    </citation>
    <scope>NUCLEOTIDE SEQUENCE [LARGE SCALE GENOMIC DNA]</scope>
    <source>
        <strain evidence="1 2">B2I6</strain>
    </source>
</reference>
<keyword evidence="2" id="KW-1185">Reference proteome</keyword>
<dbReference type="RefSeq" id="WP_307165631.1">
    <property type="nucleotide sequence ID" value="NZ_JAUSWV010000002.1"/>
</dbReference>
<evidence type="ECO:0008006" key="3">
    <source>
        <dbReference type="Google" id="ProtNLM"/>
    </source>
</evidence>
<accession>A0ABU0NX78</accession>
<comment type="caution">
    <text evidence="1">The sequence shown here is derived from an EMBL/GenBank/DDBJ whole genome shotgun (WGS) entry which is preliminary data.</text>
</comment>
<name>A0ABU0NX78_STRRH</name>
<evidence type="ECO:0000313" key="2">
    <source>
        <dbReference type="Proteomes" id="UP001230654"/>
    </source>
</evidence>
<sequence length="69" mass="7650">MSREEAVRLVQRIMDAGYADDAECEAMVAALVRGTGCPHIGDYIFWESDPEPAAEKIVDRAMAYEPFAL</sequence>
<protein>
    <recommendedName>
        <fullName evidence="3">E9imm peptide</fullName>
    </recommendedName>
</protein>
<evidence type="ECO:0000313" key="1">
    <source>
        <dbReference type="EMBL" id="MDQ0583747.1"/>
    </source>
</evidence>
<dbReference type="EMBL" id="JAUSWV010000002">
    <property type="protein sequence ID" value="MDQ0583747.1"/>
    <property type="molecule type" value="Genomic_DNA"/>
</dbReference>
<proteinExistence type="predicted"/>
<gene>
    <name evidence="1" type="ORF">QF030_005925</name>
</gene>
<organism evidence="1 2">
    <name type="scientific">Streptomyces rishiriensis</name>
    <dbReference type="NCBI Taxonomy" id="68264"/>
    <lineage>
        <taxon>Bacteria</taxon>
        <taxon>Bacillati</taxon>
        <taxon>Actinomycetota</taxon>
        <taxon>Actinomycetes</taxon>
        <taxon>Kitasatosporales</taxon>
        <taxon>Streptomycetaceae</taxon>
        <taxon>Streptomyces</taxon>
    </lineage>
</organism>
<dbReference type="Proteomes" id="UP001230654">
    <property type="component" value="Unassembled WGS sequence"/>
</dbReference>